<feature type="domain" description="HTH luxR-type" evidence="3">
    <location>
        <begin position="820"/>
        <end position="883"/>
    </location>
</feature>
<evidence type="ECO:0000256" key="1">
    <source>
        <dbReference type="ARBA" id="ARBA00022741"/>
    </source>
</evidence>
<dbReference type="SMART" id="SM00421">
    <property type="entry name" value="HTH_LUXR"/>
    <property type="match status" value="1"/>
</dbReference>
<dbReference type="PANTHER" id="PTHR16305">
    <property type="entry name" value="TESTICULAR SOLUBLE ADENYLYL CYCLASE"/>
    <property type="match status" value="1"/>
</dbReference>
<dbReference type="GO" id="GO:0003677">
    <property type="term" value="F:DNA binding"/>
    <property type="evidence" value="ECO:0007669"/>
    <property type="project" value="UniProtKB-KW"/>
</dbReference>
<dbReference type="Gene3D" id="3.40.50.300">
    <property type="entry name" value="P-loop containing nucleotide triphosphate hydrolases"/>
    <property type="match status" value="1"/>
</dbReference>
<evidence type="ECO:0000313" key="4">
    <source>
        <dbReference type="EMBL" id="MBA2897456.1"/>
    </source>
</evidence>
<gene>
    <name evidence="4" type="ORF">HNR30_008854</name>
</gene>
<dbReference type="EMBL" id="JACDUR010000011">
    <property type="protein sequence ID" value="MBA2897456.1"/>
    <property type="molecule type" value="Genomic_DNA"/>
</dbReference>
<keyword evidence="2" id="KW-0067">ATP-binding</keyword>
<dbReference type="RefSeq" id="WP_181616155.1">
    <property type="nucleotide sequence ID" value="NZ_BAABAM010000013.1"/>
</dbReference>
<evidence type="ECO:0000259" key="3">
    <source>
        <dbReference type="PROSITE" id="PS50043"/>
    </source>
</evidence>
<name>A0A7W0CUB5_9ACTN</name>
<keyword evidence="5" id="KW-1185">Reference proteome</keyword>
<keyword evidence="1" id="KW-0547">Nucleotide-binding</keyword>
<dbReference type="SUPFAM" id="SSF48452">
    <property type="entry name" value="TPR-like"/>
    <property type="match status" value="1"/>
</dbReference>
<dbReference type="AlphaFoldDB" id="A0A7W0CUB5"/>
<proteinExistence type="predicted"/>
<dbReference type="InterPro" id="IPR011990">
    <property type="entry name" value="TPR-like_helical_dom_sf"/>
</dbReference>
<dbReference type="SUPFAM" id="SSF46894">
    <property type="entry name" value="C-terminal effector domain of the bipartite response regulators"/>
    <property type="match status" value="1"/>
</dbReference>
<dbReference type="GO" id="GO:0005524">
    <property type="term" value="F:ATP binding"/>
    <property type="evidence" value="ECO:0007669"/>
    <property type="project" value="UniProtKB-KW"/>
</dbReference>
<comment type="caution">
    <text evidence="4">The sequence shown here is derived from an EMBL/GenBank/DDBJ whole genome shotgun (WGS) entry which is preliminary data.</text>
</comment>
<dbReference type="InterPro" id="IPR036388">
    <property type="entry name" value="WH-like_DNA-bd_sf"/>
</dbReference>
<dbReference type="Proteomes" id="UP000530928">
    <property type="component" value="Unassembled WGS sequence"/>
</dbReference>
<dbReference type="PROSITE" id="PS50043">
    <property type="entry name" value="HTH_LUXR_2"/>
    <property type="match status" value="1"/>
</dbReference>
<dbReference type="Pfam" id="PF13191">
    <property type="entry name" value="AAA_16"/>
    <property type="match status" value="1"/>
</dbReference>
<dbReference type="Gene3D" id="1.10.10.10">
    <property type="entry name" value="Winged helix-like DNA-binding domain superfamily/Winged helix DNA-binding domain"/>
    <property type="match status" value="1"/>
</dbReference>
<accession>A0A7W0CUB5</accession>
<reference evidence="4 5" key="1">
    <citation type="submission" date="2020-07" db="EMBL/GenBank/DDBJ databases">
        <title>Genomic Encyclopedia of Type Strains, Phase IV (KMG-IV): sequencing the most valuable type-strain genomes for metagenomic binning, comparative biology and taxonomic classification.</title>
        <authorList>
            <person name="Goeker M."/>
        </authorList>
    </citation>
    <scope>NUCLEOTIDE SEQUENCE [LARGE SCALE GENOMIC DNA]</scope>
    <source>
        <strain evidence="4 5">DSM 45533</strain>
    </source>
</reference>
<dbReference type="GO" id="GO:0005737">
    <property type="term" value="C:cytoplasm"/>
    <property type="evidence" value="ECO:0007669"/>
    <property type="project" value="TreeGrafter"/>
</dbReference>
<dbReference type="PANTHER" id="PTHR16305:SF35">
    <property type="entry name" value="TRANSCRIPTIONAL ACTIVATOR DOMAIN"/>
    <property type="match status" value="1"/>
</dbReference>
<sequence length="883" mass="93454">MLCGRKQEMAVIDRLLDGGGALIVRGEPGIGKTALIDYAVAATSGIRVPGAAGMRILRATGIEAEADLPFAALHLLLRPLLDRIDALPDPQRAALRGAFELAPVTSADRFLIGLAVLSLLSEAAHERPLLCVIDDAHWLDRASADTLLFAARRLGTDRVALLFATRSEQPTPGLDEVRLAALNLEDSAALLSQRASELSPMARRRLLAEAAGNPLALLELPADEASSTGDLPLAQRVQDTFQAQIHRLPEQTRLLLLVAASDSSPDLDVVLGAGKALGAPAEALDAAQGLITVAEGVVTFRHPLVRAAVYRGAPPVLRLAVHAALAELLATPADADRRAWHLAAASAGPDEHAASELERTAVRAGERSGFGSAAIAYARAARLSPDPAQRARRNVLAAEAAAEAGDLDLADELAELASGQTASRPLLVRIAMTRSTVNSARGRLRTAHALLLEAAELDPANALWPLMGSMFLAWNSGENDLAAETLERLATLRMAPDDRLTPVLQLAVWSVTLQLDLPPTGLPPLPDVTRAALRLDIAGMDSLILICGAGLAMGHDRKISELAAATVGELRAQVRIGPLPAALTYLAAAHALVGGYGEALSEAEEALRIARDTTQAEWVGQASSILAYIAAIQGDEHRRATHAESAGSVAVAASRWSMALLDLGYGRAEQALTQLENLAADAMHCQLPVVRSTPDLIEAAVRVGRHPRARAALRAFESWAGHIGLAWSDALVARCRALVEDLEEHYVRALELHADDTHLFDQARTRLLYGEWLRRARRKAEARGHLQGAANSFDQLGAAPWAARARAELGIIGASGAAGPGGVGGRLTPQELQIVRLAARGMSNRDIAAQLFLSHRTVGHHLYKAYPKLGITGRGELAGMDLG</sequence>
<dbReference type="PRINTS" id="PR00038">
    <property type="entry name" value="HTHLUXR"/>
</dbReference>
<keyword evidence="4" id="KW-0238">DNA-binding</keyword>
<dbReference type="InterPro" id="IPR016032">
    <property type="entry name" value="Sig_transdc_resp-reg_C-effctor"/>
</dbReference>
<dbReference type="InterPro" id="IPR027417">
    <property type="entry name" value="P-loop_NTPase"/>
</dbReference>
<protein>
    <submittedName>
        <fullName evidence="4">DNA-binding CsgD family transcriptional regulator</fullName>
    </submittedName>
</protein>
<dbReference type="InterPro" id="IPR041664">
    <property type="entry name" value="AAA_16"/>
</dbReference>
<dbReference type="SUPFAM" id="SSF52540">
    <property type="entry name" value="P-loop containing nucleoside triphosphate hydrolases"/>
    <property type="match status" value="1"/>
</dbReference>
<dbReference type="CDD" id="cd06170">
    <property type="entry name" value="LuxR_C_like"/>
    <property type="match status" value="1"/>
</dbReference>
<dbReference type="Pfam" id="PF00196">
    <property type="entry name" value="GerE"/>
    <property type="match status" value="1"/>
</dbReference>
<dbReference type="GO" id="GO:0006355">
    <property type="term" value="P:regulation of DNA-templated transcription"/>
    <property type="evidence" value="ECO:0007669"/>
    <property type="project" value="InterPro"/>
</dbReference>
<evidence type="ECO:0000313" key="5">
    <source>
        <dbReference type="Proteomes" id="UP000530928"/>
    </source>
</evidence>
<evidence type="ECO:0000256" key="2">
    <source>
        <dbReference type="ARBA" id="ARBA00022840"/>
    </source>
</evidence>
<organism evidence="4 5">
    <name type="scientific">Nonomuraea soli</name>
    <dbReference type="NCBI Taxonomy" id="1032476"/>
    <lineage>
        <taxon>Bacteria</taxon>
        <taxon>Bacillati</taxon>
        <taxon>Actinomycetota</taxon>
        <taxon>Actinomycetes</taxon>
        <taxon>Streptosporangiales</taxon>
        <taxon>Streptosporangiaceae</taxon>
        <taxon>Nonomuraea</taxon>
    </lineage>
</organism>
<dbReference type="GO" id="GO:0004016">
    <property type="term" value="F:adenylate cyclase activity"/>
    <property type="evidence" value="ECO:0007669"/>
    <property type="project" value="TreeGrafter"/>
</dbReference>
<dbReference type="InterPro" id="IPR000792">
    <property type="entry name" value="Tscrpt_reg_LuxR_C"/>
</dbReference>